<name>M5EGJ4_9FIRM</name>
<dbReference type="Proteomes" id="UP000012063">
    <property type="component" value="Unassembled WGS sequence"/>
</dbReference>
<dbReference type="InParanoid" id="M5EGJ4"/>
<dbReference type="InterPro" id="IPR011044">
    <property type="entry name" value="Quino_amine_DH_bsu"/>
</dbReference>
<dbReference type="GO" id="GO:0016603">
    <property type="term" value="F:glutaminyl-peptide cyclotransferase activity"/>
    <property type="evidence" value="ECO:0007669"/>
    <property type="project" value="InterPro"/>
</dbReference>
<dbReference type="STRING" id="1293054.HSACCH_02135"/>
<organism evidence="1 2">
    <name type="scientific">Halanaerobium saccharolyticum subsp. saccharolyticum DSM 6643</name>
    <dbReference type="NCBI Taxonomy" id="1293054"/>
    <lineage>
        <taxon>Bacteria</taxon>
        <taxon>Bacillati</taxon>
        <taxon>Bacillota</taxon>
        <taxon>Clostridia</taxon>
        <taxon>Halanaerobiales</taxon>
        <taxon>Halanaerobiaceae</taxon>
        <taxon>Halanaerobium</taxon>
    </lineage>
</organism>
<reference evidence="2" key="1">
    <citation type="journal article" date="2013" name="Genome Announc.">
        <title>Genome Sequence of Halanaerobium saccharolyticum subsp. saccharolyticum Strain DSM 6643T, a Halophilic Hydrogen-Producing Bacterium.</title>
        <authorList>
            <person name="Kivisto A."/>
            <person name="Larjo A."/>
            <person name="Ciranna A."/>
            <person name="Santala V."/>
            <person name="Roos C."/>
            <person name="Karp M."/>
        </authorList>
    </citation>
    <scope>NUCLEOTIDE SEQUENCE [LARGE SCALE GENOMIC DNA]</scope>
    <source>
        <strain evidence="2">DSM 6643</strain>
    </source>
</reference>
<accession>M5EGJ4</accession>
<dbReference type="InterPro" id="IPR007788">
    <property type="entry name" value="QCT"/>
</dbReference>
<keyword evidence="2" id="KW-1185">Reference proteome</keyword>
<dbReference type="PANTHER" id="PTHR31270">
    <property type="entry name" value="GLUTAMINYL-PEPTIDE CYCLOTRANSFERASE"/>
    <property type="match status" value="1"/>
</dbReference>
<dbReference type="OrthoDB" id="9783700at2"/>
<dbReference type="RefSeq" id="WP_005489834.1">
    <property type="nucleotide sequence ID" value="NZ_CAUI01000023.1"/>
</dbReference>
<dbReference type="EMBL" id="CAUI01000023">
    <property type="protein sequence ID" value="CCU80570.1"/>
    <property type="molecule type" value="Genomic_DNA"/>
</dbReference>
<sequence length="258" mass="30177">MRSKISLILIIYLIIFTVSIYALNFEDINNLEYEISAEYNHDAEAFTQGLEIYNNHLYEGTGLYGRSSLRKIDIESAKVLKKINLDKKYFGEGITILNNKIYQLTWKEHTAFVYDLNFNLLNKFEYDGEGWGLTNDGQYLIMSNGSQFIFFRDPKTFKIIKKIKVNINDNIVQDINELEYLDGFIYANIWQKDYIIKIDAETGSIKAYLDFSNLLDQKHEDQADVLNGIAYDFQNKSFLITGKLWPKIYRVTIKNDLN</sequence>
<protein>
    <submittedName>
        <fullName evidence="1">Glutamine cyclotransferase</fullName>
    </submittedName>
</protein>
<comment type="caution">
    <text evidence="1">The sequence shown here is derived from an EMBL/GenBank/DDBJ whole genome shotgun (WGS) entry which is preliminary data.</text>
</comment>
<dbReference type="AlphaFoldDB" id="M5EGJ4"/>
<proteinExistence type="predicted"/>
<dbReference type="PANTHER" id="PTHR31270:SF1">
    <property type="entry name" value="GLUTAMINYL-PEPTIDE CYCLOTRANSFERASE"/>
    <property type="match status" value="1"/>
</dbReference>
<dbReference type="Pfam" id="PF05096">
    <property type="entry name" value="Glu_cyclase_2"/>
    <property type="match status" value="1"/>
</dbReference>
<dbReference type="eggNOG" id="COG3823">
    <property type="taxonomic scope" value="Bacteria"/>
</dbReference>
<gene>
    <name evidence="1" type="ORF">HSACCH_02135</name>
</gene>
<keyword evidence="1" id="KW-0808">Transferase</keyword>
<dbReference type="SUPFAM" id="SSF50969">
    <property type="entry name" value="YVTN repeat-like/Quinoprotein amine dehydrogenase"/>
    <property type="match status" value="1"/>
</dbReference>
<evidence type="ECO:0000313" key="1">
    <source>
        <dbReference type="EMBL" id="CCU80570.1"/>
    </source>
</evidence>
<evidence type="ECO:0000313" key="2">
    <source>
        <dbReference type="Proteomes" id="UP000012063"/>
    </source>
</evidence>